<dbReference type="Proteomes" id="UP001596186">
    <property type="component" value="Unassembled WGS sequence"/>
</dbReference>
<feature type="short sequence motif" description="'HIGH' region" evidence="10">
    <location>
        <begin position="57"/>
        <end position="67"/>
    </location>
</feature>
<keyword evidence="5 10" id="KW-0067">ATP-binding</keyword>
<dbReference type="NCBIfam" id="TIGR00392">
    <property type="entry name" value="ileS"/>
    <property type="match status" value="1"/>
</dbReference>
<feature type="domain" description="Zinc finger FPG/IleRS-type" evidence="12">
    <location>
        <begin position="882"/>
        <end position="910"/>
    </location>
</feature>
<dbReference type="GO" id="GO:0004822">
    <property type="term" value="F:isoleucine-tRNA ligase activity"/>
    <property type="evidence" value="ECO:0007669"/>
    <property type="project" value="UniProtKB-EC"/>
</dbReference>
<keyword evidence="10" id="KW-0862">Zinc</keyword>
<dbReference type="InterPro" id="IPR009008">
    <property type="entry name" value="Val/Leu/Ile-tRNA-synth_edit"/>
</dbReference>
<evidence type="ECO:0000259" key="13">
    <source>
        <dbReference type="Pfam" id="PF08264"/>
    </source>
</evidence>
<feature type="binding site" evidence="10">
    <location>
        <position position="885"/>
    </location>
    <ligand>
        <name>Zn(2+)</name>
        <dbReference type="ChEBI" id="CHEBI:29105"/>
    </ligand>
</feature>
<dbReference type="PROSITE" id="PS00178">
    <property type="entry name" value="AA_TRNA_LIGASE_I"/>
    <property type="match status" value="1"/>
</dbReference>
<accession>A0ABW1UUP4</accession>
<dbReference type="PANTHER" id="PTHR42765">
    <property type="entry name" value="SOLEUCYL-TRNA SYNTHETASE"/>
    <property type="match status" value="1"/>
</dbReference>
<keyword evidence="15" id="KW-1185">Reference proteome</keyword>
<organism evidence="14 15">
    <name type="scientific">Companilactobacillus baiquanensis</name>
    <dbReference type="NCBI Taxonomy" id="2486005"/>
    <lineage>
        <taxon>Bacteria</taxon>
        <taxon>Bacillati</taxon>
        <taxon>Bacillota</taxon>
        <taxon>Bacilli</taxon>
        <taxon>Lactobacillales</taxon>
        <taxon>Lactobacillaceae</taxon>
        <taxon>Companilactobacillus</taxon>
    </lineage>
</organism>
<dbReference type="InterPro" id="IPR023585">
    <property type="entry name" value="Ile-tRNA-ligase_type1"/>
</dbReference>
<dbReference type="Pfam" id="PF08264">
    <property type="entry name" value="Anticodon_1"/>
    <property type="match status" value="1"/>
</dbReference>
<evidence type="ECO:0000256" key="1">
    <source>
        <dbReference type="ARBA" id="ARBA00006887"/>
    </source>
</evidence>
<name>A0ABW1UUP4_9LACO</name>
<dbReference type="InterPro" id="IPR002301">
    <property type="entry name" value="Ile-tRNA-ligase"/>
</dbReference>
<feature type="binding site" evidence="10">
    <location>
        <position position="908"/>
    </location>
    <ligand>
        <name>Zn(2+)</name>
        <dbReference type="ChEBI" id="CHEBI:29105"/>
    </ligand>
</feature>
<comment type="subcellular location">
    <subcellularLocation>
        <location evidence="10">Cytoplasm</location>
    </subcellularLocation>
</comment>
<dbReference type="Pfam" id="PF00133">
    <property type="entry name" value="tRNA-synt_1"/>
    <property type="match status" value="1"/>
</dbReference>
<evidence type="ECO:0000256" key="7">
    <source>
        <dbReference type="ARBA" id="ARBA00023146"/>
    </source>
</evidence>
<comment type="cofactor">
    <cofactor evidence="10">
        <name>Zn(2+)</name>
        <dbReference type="ChEBI" id="CHEBI:29105"/>
    </cofactor>
    <text evidence="10">Binds 1 zinc ion per subunit.</text>
</comment>
<feature type="binding site" evidence="10">
    <location>
        <position position="888"/>
    </location>
    <ligand>
        <name>Zn(2+)</name>
        <dbReference type="ChEBI" id="CHEBI:29105"/>
    </ligand>
</feature>
<dbReference type="InterPro" id="IPR010663">
    <property type="entry name" value="Znf_FPG/IleRS"/>
</dbReference>
<evidence type="ECO:0000313" key="14">
    <source>
        <dbReference type="EMBL" id="MFC6323434.1"/>
    </source>
</evidence>
<evidence type="ECO:0000313" key="15">
    <source>
        <dbReference type="Proteomes" id="UP001596186"/>
    </source>
</evidence>
<keyword evidence="6 10" id="KW-0648">Protein biosynthesis</keyword>
<feature type="binding site" evidence="10">
    <location>
        <position position="905"/>
    </location>
    <ligand>
        <name>Zn(2+)</name>
        <dbReference type="ChEBI" id="CHEBI:29105"/>
    </ligand>
</feature>
<feature type="binding site" evidence="10">
    <location>
        <position position="552"/>
    </location>
    <ligand>
        <name>L-isoleucyl-5'-AMP</name>
        <dbReference type="ChEBI" id="CHEBI:178002"/>
    </ligand>
</feature>
<comment type="similarity">
    <text evidence="1 10">Belongs to the class-I aminoacyl-tRNA synthetase family. IleS type 1 subfamily.</text>
</comment>
<evidence type="ECO:0000256" key="2">
    <source>
        <dbReference type="ARBA" id="ARBA00022490"/>
    </source>
</evidence>
<evidence type="ECO:0000256" key="8">
    <source>
        <dbReference type="ARBA" id="ARBA00025217"/>
    </source>
</evidence>
<feature type="domain" description="Methionyl/Valyl/Leucyl/Isoleucyl-tRNA synthetase anticodon-binding" evidence="13">
    <location>
        <begin position="676"/>
        <end position="830"/>
    </location>
</feature>
<dbReference type="InterPro" id="IPR002300">
    <property type="entry name" value="aa-tRNA-synth_Ia"/>
</dbReference>
<dbReference type="InterPro" id="IPR050081">
    <property type="entry name" value="Ile-tRNA_ligase"/>
</dbReference>
<dbReference type="Gene3D" id="1.10.730.20">
    <property type="match status" value="1"/>
</dbReference>
<keyword evidence="3 10" id="KW-0436">Ligase</keyword>
<comment type="domain">
    <text evidence="10">IleRS has two distinct active sites: one for aminoacylation and one for editing. The misactivated valine is translocated from the active site to the editing site, which sterically excludes the correctly activated isoleucine. The single editing site contains two valyl binding pockets, one specific for each substrate (Val-AMP or Val-tRNA(Ile)).</text>
</comment>
<dbReference type="PRINTS" id="PR00984">
    <property type="entry name" value="TRNASYNTHILE"/>
</dbReference>
<dbReference type="CDD" id="cd00818">
    <property type="entry name" value="IleRS_core"/>
    <property type="match status" value="1"/>
</dbReference>
<dbReference type="HAMAP" id="MF_02002">
    <property type="entry name" value="Ile_tRNA_synth_type1"/>
    <property type="match status" value="1"/>
</dbReference>
<evidence type="ECO:0000256" key="6">
    <source>
        <dbReference type="ARBA" id="ARBA00022917"/>
    </source>
</evidence>
<comment type="catalytic activity">
    <reaction evidence="9 10">
        <text>tRNA(Ile) + L-isoleucine + ATP = L-isoleucyl-tRNA(Ile) + AMP + diphosphate</text>
        <dbReference type="Rhea" id="RHEA:11060"/>
        <dbReference type="Rhea" id="RHEA-COMP:9666"/>
        <dbReference type="Rhea" id="RHEA-COMP:9695"/>
        <dbReference type="ChEBI" id="CHEBI:30616"/>
        <dbReference type="ChEBI" id="CHEBI:33019"/>
        <dbReference type="ChEBI" id="CHEBI:58045"/>
        <dbReference type="ChEBI" id="CHEBI:78442"/>
        <dbReference type="ChEBI" id="CHEBI:78528"/>
        <dbReference type="ChEBI" id="CHEBI:456215"/>
        <dbReference type="EC" id="6.1.1.5"/>
    </reaction>
</comment>
<dbReference type="CDD" id="cd07960">
    <property type="entry name" value="Anticodon_Ia_Ile_BEm"/>
    <property type="match status" value="1"/>
</dbReference>
<evidence type="ECO:0000256" key="3">
    <source>
        <dbReference type="ARBA" id="ARBA00022598"/>
    </source>
</evidence>
<evidence type="ECO:0000256" key="4">
    <source>
        <dbReference type="ARBA" id="ARBA00022741"/>
    </source>
</evidence>
<comment type="subunit">
    <text evidence="10">Monomer.</text>
</comment>
<evidence type="ECO:0000259" key="11">
    <source>
        <dbReference type="Pfam" id="PF00133"/>
    </source>
</evidence>
<evidence type="ECO:0000256" key="9">
    <source>
        <dbReference type="ARBA" id="ARBA00048359"/>
    </source>
</evidence>
<dbReference type="Gene3D" id="3.40.50.620">
    <property type="entry name" value="HUPs"/>
    <property type="match status" value="2"/>
</dbReference>
<comment type="function">
    <text evidence="8 10">Catalyzes the attachment of isoleucine to tRNA(Ile). As IleRS can inadvertently accommodate and process structurally similar amino acids such as valine, to avoid such errors it has two additional distinct tRNA(Ile)-dependent editing activities. One activity is designated as 'pretransfer' editing and involves the hydrolysis of activated Val-AMP. The other activity is designated 'posttransfer' editing and involves deacylation of mischarged Val-tRNA(Ile).</text>
</comment>
<dbReference type="PANTHER" id="PTHR42765:SF1">
    <property type="entry name" value="ISOLEUCINE--TRNA LIGASE, MITOCHONDRIAL"/>
    <property type="match status" value="1"/>
</dbReference>
<dbReference type="InterPro" id="IPR013155">
    <property type="entry name" value="M/V/L/I-tRNA-synth_anticd-bd"/>
</dbReference>
<evidence type="ECO:0000256" key="5">
    <source>
        <dbReference type="ARBA" id="ARBA00022840"/>
    </source>
</evidence>
<feature type="domain" description="Aminoacyl-tRNA synthetase class Ia" evidence="11">
    <location>
        <begin position="27"/>
        <end position="631"/>
    </location>
</feature>
<keyword evidence="10" id="KW-0479">Metal-binding</keyword>
<protein>
    <recommendedName>
        <fullName evidence="10">Isoleucine--tRNA ligase</fullName>
        <ecNumber evidence="10">6.1.1.5</ecNumber>
    </recommendedName>
    <alternativeName>
        <fullName evidence="10">Isoleucyl-tRNA synthetase</fullName>
        <shortName evidence="10">IleRS</shortName>
    </alternativeName>
</protein>
<dbReference type="EMBL" id="JBHSSN010000014">
    <property type="protein sequence ID" value="MFC6323434.1"/>
    <property type="molecule type" value="Genomic_DNA"/>
</dbReference>
<dbReference type="InterPro" id="IPR014729">
    <property type="entry name" value="Rossmann-like_a/b/a_fold"/>
</dbReference>
<keyword evidence="4 10" id="KW-0547">Nucleotide-binding</keyword>
<proteinExistence type="inferred from homology"/>
<feature type="short sequence motif" description="'KMSKS' region" evidence="10">
    <location>
        <begin position="593"/>
        <end position="597"/>
    </location>
</feature>
<keyword evidence="2 10" id="KW-0963">Cytoplasm</keyword>
<gene>
    <name evidence="10 14" type="primary">ileS</name>
    <name evidence="14" type="ORF">ACFP1F_06765</name>
</gene>
<reference evidence="15" key="1">
    <citation type="journal article" date="2019" name="Int. J. Syst. Evol. Microbiol.">
        <title>The Global Catalogue of Microorganisms (GCM) 10K type strain sequencing project: providing services to taxonomists for standard genome sequencing and annotation.</title>
        <authorList>
            <consortium name="The Broad Institute Genomics Platform"/>
            <consortium name="The Broad Institute Genome Sequencing Center for Infectious Disease"/>
            <person name="Wu L."/>
            <person name="Ma J."/>
        </authorList>
    </citation>
    <scope>NUCLEOTIDE SEQUENCE [LARGE SCALE GENOMIC DNA]</scope>
    <source>
        <strain evidence="15">CCM 8895</strain>
    </source>
</reference>
<evidence type="ECO:0000259" key="12">
    <source>
        <dbReference type="Pfam" id="PF06827"/>
    </source>
</evidence>
<dbReference type="Gene3D" id="1.10.10.830">
    <property type="entry name" value="Ile-tRNA synthetase CP2 domain-like"/>
    <property type="match status" value="1"/>
</dbReference>
<comment type="caution">
    <text evidence="14">The sequence shown here is derived from an EMBL/GenBank/DDBJ whole genome shotgun (WGS) entry which is preliminary data.</text>
</comment>
<dbReference type="SUPFAM" id="SSF50677">
    <property type="entry name" value="ValRS/IleRS/LeuRS editing domain"/>
    <property type="match status" value="1"/>
</dbReference>
<dbReference type="InterPro" id="IPR033708">
    <property type="entry name" value="Anticodon_Ile_BEm"/>
</dbReference>
<keyword evidence="7 10" id="KW-0030">Aminoacyl-tRNA synthetase</keyword>
<dbReference type="RefSeq" id="WP_125592304.1">
    <property type="nucleotide sequence ID" value="NZ_JBHSSN010000014.1"/>
</dbReference>
<dbReference type="SUPFAM" id="SSF47323">
    <property type="entry name" value="Anticodon-binding domain of a subclass of class I aminoacyl-tRNA synthetases"/>
    <property type="match status" value="1"/>
</dbReference>
<dbReference type="SUPFAM" id="SSF52374">
    <property type="entry name" value="Nucleotidylyl transferase"/>
    <property type="match status" value="1"/>
</dbReference>
<feature type="binding site" evidence="10">
    <location>
        <position position="596"/>
    </location>
    <ligand>
        <name>ATP</name>
        <dbReference type="ChEBI" id="CHEBI:30616"/>
    </ligand>
</feature>
<dbReference type="InterPro" id="IPR001412">
    <property type="entry name" value="aa-tRNA-synth_I_CS"/>
</dbReference>
<dbReference type="EC" id="6.1.1.5" evidence="10"/>
<evidence type="ECO:0000256" key="10">
    <source>
        <dbReference type="HAMAP-Rule" id="MF_02002"/>
    </source>
</evidence>
<dbReference type="Pfam" id="PF06827">
    <property type="entry name" value="zf-FPG_IleRS"/>
    <property type="match status" value="1"/>
</dbReference>
<dbReference type="InterPro" id="IPR009080">
    <property type="entry name" value="tRNAsynth_Ia_anticodon-bd"/>
</dbReference>
<sequence>MKVKDTLNLGKTKFPMRGNLPNKEAEWEKAWDENKIYEKRQKLNEGKPTFELLDGPPFANGDIHMGHALNKISKDIIVRYKSMNGFRSPYVPGWDTHGLPIEQQLAKKGVKRKEISMTEYRKMCRDFAEKEIKKQMAGFKRLGVSADWAHPYITYQPEFEKEEVKVFGEMVDKGYIYRGKKPVYWSPSSESTLAEAEIEYKDIKSPSIFVAFKVRDGKGLLDTDTSFIIWTTTPWTMPSNEAICVNPKFNYALINADGKKYVVAEERISFLKETLDWENVETLKTFKGSELEGLTATHPFYDRESLLILGNHVTLDDGTGLVHTAPGFGADDFVVGMKYKLPVFSPIDAHGCFTDEVPEYEGVFYDKANKMITERMSENGSLLKLSFFSHSYPHDWRTKKPVIFRATPQWFASIDKFRPQLLEELEKVSFIPDWGKTRLYNMIRDRGDWVISRQRAWGVPLPIFYAENGEPIMTKEIIDHVADLFGKYGSNVWFERDAKDLLPEGYTNPASPNGEFTKETDIMDVWFDSGTAHAGVAKLRDNLTFPADLVLEGSDQYRGWFNSLLITSVAAFGVAPYKAILSQGFTLDKNGVKMSKSLGNVIAPSDIEKQFGAEIIRLWVASVDSSSDVAVSTDSFKQVSETYRKIRNTMRFMLANTSDFDPKADRVAYEDLRPEDKYIAVKLNDLVKNLHDEYDEYDFADVTKSVIRFITNEMSTFYLDFAKDVVYIDPEDSHSRRSMQTVIYDATVKIAKLMTPILPHTMEQVWEYLKEPEEYVQLTELPAVEELSDADEIHENWSKFMSFRDDVLKSLEVARTNKLIGKSLEAKVTIYPDDELKATLDKIDSNFGQLLIVSQFEVSQDSAPSNADKYEGVSVLVEKAEGDVCQRCRMIKTDVGSDSNFPTFCSRCAKIVTEEYPQTIEEGFEG</sequence>